<dbReference type="Proteomes" id="UP000256269">
    <property type="component" value="Unassembled WGS sequence"/>
</dbReference>
<evidence type="ECO:0000259" key="7">
    <source>
        <dbReference type="PROSITE" id="PS51755"/>
    </source>
</evidence>
<comment type="similarity">
    <text evidence="1">Belongs to the AfsR/DnrI/RedD regulatory family.</text>
</comment>
<dbReference type="PROSITE" id="PS51755">
    <property type="entry name" value="OMPR_PHOB"/>
    <property type="match status" value="1"/>
</dbReference>
<dbReference type="SUPFAM" id="SSF48452">
    <property type="entry name" value="TPR-like"/>
    <property type="match status" value="2"/>
</dbReference>
<evidence type="ECO:0000256" key="2">
    <source>
        <dbReference type="ARBA" id="ARBA00023015"/>
    </source>
</evidence>
<accession>A0A3E0HIE3</accession>
<evidence type="ECO:0000256" key="4">
    <source>
        <dbReference type="ARBA" id="ARBA00023163"/>
    </source>
</evidence>
<evidence type="ECO:0000313" key="8">
    <source>
        <dbReference type="EMBL" id="REH46264.1"/>
    </source>
</evidence>
<gene>
    <name evidence="8" type="ORF">BCF44_107397</name>
</gene>
<dbReference type="InterPro" id="IPR011990">
    <property type="entry name" value="TPR-like_helical_dom_sf"/>
</dbReference>
<sequence>MWFAVLGPLRVVAEDVQEPSLVSAGRLRALLAALLWHAGQPVPVDELSEIVWDRNPPAGAPAAVRGLIVRLRRALGPEAGARIRTRAPGYLIEASADEVDASWFEVLCQDVGVAIRADDWARASTAAGQALALWRGTPLTDVPSQTLRDAWAPHLDQQRVQMLEWRAEAELRLGRHDRLIPHLRTLIAEHPLRERFHVQLMLALYRGGRQAEALMVYQDARQVLIDQLGIEPGPELRQLHERVLAGDADLLTSPRSASMSPLAGQSVVPRQLPADVRHFVGRADELKVLSELLSQASESGAAVTSVIGGTAGIGKTALVVHWAHQNADRFPDGQLYVNLRGFDPSGAPVAPATAVRGFLEALGVPARLVPARPDDQAALYRSQLAERRMLVLLDNARDVEHVRPLLPGAPGCLVLVTSRDRLGGLVALNGAVPVTLDLFTEQEARILLIHRFGHERVLADERAAGELIEACARLPLALNIAAAHAALRPTRPLPDLVDELRDTRRRLDALAVGEAAADVRAVFSWSYQTLSPPAARLFRLLGLNPGPDVSLPAAAGLAALDADRARRALGELTHAQLMTEHTPGRYTSHDLLRAYAAEQADTHDSPAERHEALRRLCDFYADTAHTADRLLDPHRALIQLLPPTPRVPGVDPLIDASAAAAWLGAEHANLLAAQQVAAAQAWHPTVWQLAWALSTFHDRRARRHDALAVWQAATEAAAHLPDPVTLIRAHRLLGVAYAGLEHHDEAIAHLDRALTLATTTIGGEPVEQAHTHRQLARAWARRGHDQRALEHAMRALDLYRTLDQPVPEAYALNAVGWYAARLGDYDTARTYCQAAVTLHRHHDNPDGLAAALDSLGYIEHHTGHYQRAVDFYEQALTLNRRLGNTFFSADILAALGHPHVALGRREPARTAWQQALDLYRDQDRTQEADRIRRQLDTLGHLT</sequence>
<dbReference type="InterPro" id="IPR036388">
    <property type="entry name" value="WH-like_DNA-bd_sf"/>
</dbReference>
<dbReference type="InterPro" id="IPR016032">
    <property type="entry name" value="Sig_transdc_resp-reg_C-effctor"/>
</dbReference>
<dbReference type="Pfam" id="PF00486">
    <property type="entry name" value="Trans_reg_C"/>
    <property type="match status" value="1"/>
</dbReference>
<evidence type="ECO:0000256" key="6">
    <source>
        <dbReference type="PROSITE-ProRule" id="PRU01091"/>
    </source>
</evidence>
<dbReference type="PANTHER" id="PTHR35807:SF1">
    <property type="entry name" value="TRANSCRIPTIONAL REGULATOR REDD"/>
    <property type="match status" value="1"/>
</dbReference>
<dbReference type="SUPFAM" id="SSF52540">
    <property type="entry name" value="P-loop containing nucleoside triphosphate hydrolases"/>
    <property type="match status" value="1"/>
</dbReference>
<dbReference type="PRINTS" id="PR00364">
    <property type="entry name" value="DISEASERSIST"/>
</dbReference>
<dbReference type="AlphaFoldDB" id="A0A3E0HIE3"/>
<organism evidence="8 9">
    <name type="scientific">Kutzneria buriramensis</name>
    <dbReference type="NCBI Taxonomy" id="1045776"/>
    <lineage>
        <taxon>Bacteria</taxon>
        <taxon>Bacillati</taxon>
        <taxon>Actinomycetota</taxon>
        <taxon>Actinomycetes</taxon>
        <taxon>Pseudonocardiales</taxon>
        <taxon>Pseudonocardiaceae</taxon>
        <taxon>Kutzneria</taxon>
    </lineage>
</organism>
<dbReference type="SMART" id="SM00028">
    <property type="entry name" value="TPR"/>
    <property type="match status" value="5"/>
</dbReference>
<dbReference type="Gene3D" id="1.10.10.10">
    <property type="entry name" value="Winged helix-like DNA-binding domain superfamily/Winged helix DNA-binding domain"/>
    <property type="match status" value="1"/>
</dbReference>
<dbReference type="SUPFAM" id="SSF46894">
    <property type="entry name" value="C-terminal effector domain of the bipartite response regulators"/>
    <property type="match status" value="1"/>
</dbReference>
<dbReference type="PANTHER" id="PTHR35807">
    <property type="entry name" value="TRANSCRIPTIONAL REGULATOR REDD-RELATED"/>
    <property type="match status" value="1"/>
</dbReference>
<feature type="domain" description="OmpR/PhoB-type" evidence="7">
    <location>
        <begin position="1"/>
        <end position="94"/>
    </location>
</feature>
<comment type="caution">
    <text evidence="8">The sequence shown here is derived from an EMBL/GenBank/DDBJ whole genome shotgun (WGS) entry which is preliminary data.</text>
</comment>
<dbReference type="Gene3D" id="1.25.40.10">
    <property type="entry name" value="Tetratricopeptide repeat domain"/>
    <property type="match status" value="3"/>
</dbReference>
<dbReference type="InterPro" id="IPR051677">
    <property type="entry name" value="AfsR-DnrI-RedD_regulator"/>
</dbReference>
<keyword evidence="4" id="KW-0804">Transcription</keyword>
<proteinExistence type="inferred from homology"/>
<dbReference type="CDD" id="cd15831">
    <property type="entry name" value="BTAD"/>
    <property type="match status" value="1"/>
</dbReference>
<protein>
    <submittedName>
        <fullName evidence="8">DNA-binding SARP family transcriptional activator</fullName>
    </submittedName>
</protein>
<dbReference type="PROSITE" id="PS50005">
    <property type="entry name" value="TPR"/>
    <property type="match status" value="2"/>
</dbReference>
<keyword evidence="5" id="KW-0802">TPR repeat</keyword>
<dbReference type="InterPro" id="IPR027417">
    <property type="entry name" value="P-loop_NTPase"/>
</dbReference>
<evidence type="ECO:0000256" key="1">
    <source>
        <dbReference type="ARBA" id="ARBA00005820"/>
    </source>
</evidence>
<keyword evidence="2" id="KW-0805">Transcription regulation</keyword>
<reference evidence="8 9" key="1">
    <citation type="submission" date="2018-08" db="EMBL/GenBank/DDBJ databases">
        <title>Genomic Encyclopedia of Archaeal and Bacterial Type Strains, Phase II (KMG-II): from individual species to whole genera.</title>
        <authorList>
            <person name="Goeker M."/>
        </authorList>
    </citation>
    <scope>NUCLEOTIDE SEQUENCE [LARGE SCALE GENOMIC DNA]</scope>
    <source>
        <strain evidence="8 9">DSM 45791</strain>
    </source>
</reference>
<dbReference type="Pfam" id="PF13424">
    <property type="entry name" value="TPR_12"/>
    <property type="match status" value="2"/>
</dbReference>
<dbReference type="GO" id="GO:0006355">
    <property type="term" value="P:regulation of DNA-templated transcription"/>
    <property type="evidence" value="ECO:0007669"/>
    <property type="project" value="InterPro"/>
</dbReference>
<evidence type="ECO:0000313" key="9">
    <source>
        <dbReference type="Proteomes" id="UP000256269"/>
    </source>
</evidence>
<dbReference type="GO" id="GO:0003677">
    <property type="term" value="F:DNA binding"/>
    <property type="evidence" value="ECO:0007669"/>
    <property type="project" value="UniProtKB-UniRule"/>
</dbReference>
<dbReference type="Gene3D" id="3.40.50.300">
    <property type="entry name" value="P-loop containing nucleotide triphosphate hydrolases"/>
    <property type="match status" value="1"/>
</dbReference>
<name>A0A3E0HIE3_9PSEU</name>
<dbReference type="RefSeq" id="WP_246015429.1">
    <property type="nucleotide sequence ID" value="NZ_CP144375.1"/>
</dbReference>
<feature type="repeat" description="TPR" evidence="5">
    <location>
        <begin position="849"/>
        <end position="882"/>
    </location>
</feature>
<dbReference type="SMART" id="SM00862">
    <property type="entry name" value="Trans_reg_C"/>
    <property type="match status" value="1"/>
</dbReference>
<dbReference type="SMART" id="SM01043">
    <property type="entry name" value="BTAD"/>
    <property type="match status" value="1"/>
</dbReference>
<dbReference type="InterPro" id="IPR005158">
    <property type="entry name" value="BTAD"/>
</dbReference>
<keyword evidence="9" id="KW-1185">Reference proteome</keyword>
<feature type="DNA-binding region" description="OmpR/PhoB-type" evidence="6">
    <location>
        <begin position="1"/>
        <end position="94"/>
    </location>
</feature>
<feature type="repeat" description="TPR" evidence="5">
    <location>
        <begin position="727"/>
        <end position="760"/>
    </location>
</feature>
<dbReference type="InterPro" id="IPR001867">
    <property type="entry name" value="OmpR/PhoB-type_DNA-bd"/>
</dbReference>
<dbReference type="GO" id="GO:0000160">
    <property type="term" value="P:phosphorelay signal transduction system"/>
    <property type="evidence" value="ECO:0007669"/>
    <property type="project" value="InterPro"/>
</dbReference>
<evidence type="ECO:0000256" key="5">
    <source>
        <dbReference type="PROSITE-ProRule" id="PRU00339"/>
    </source>
</evidence>
<dbReference type="EMBL" id="QUNO01000007">
    <property type="protein sequence ID" value="REH46264.1"/>
    <property type="molecule type" value="Genomic_DNA"/>
</dbReference>
<dbReference type="Pfam" id="PF03704">
    <property type="entry name" value="BTAD"/>
    <property type="match status" value="1"/>
</dbReference>
<dbReference type="InterPro" id="IPR019734">
    <property type="entry name" value="TPR_rpt"/>
</dbReference>
<keyword evidence="3 6" id="KW-0238">DNA-binding</keyword>
<evidence type="ECO:0000256" key="3">
    <source>
        <dbReference type="ARBA" id="ARBA00023125"/>
    </source>
</evidence>